<dbReference type="OrthoDB" id="9800940at2"/>
<dbReference type="AlphaFoldDB" id="A0A1E3W1S8"/>
<evidence type="ECO:0000259" key="1">
    <source>
        <dbReference type="SMART" id="SM00849"/>
    </source>
</evidence>
<protein>
    <submittedName>
        <fullName evidence="2">MBL fold metallo-hydrolase</fullName>
    </submittedName>
</protein>
<reference evidence="2 3" key="1">
    <citation type="journal article" date="2016" name="Environ. Microbiol.">
        <title>New Methyloceanibacter diversity from North Sea sediments includes methanotroph containing solely the soluble methane monooxygenase.</title>
        <authorList>
            <person name="Vekeman B."/>
            <person name="Kerckhof F.M."/>
            <person name="Cremers G."/>
            <person name="de Vos P."/>
            <person name="Vandamme P."/>
            <person name="Boon N."/>
            <person name="Op den Camp H.J."/>
            <person name="Heylen K."/>
        </authorList>
    </citation>
    <scope>NUCLEOTIDE SEQUENCE [LARGE SCALE GENOMIC DNA]</scope>
    <source>
        <strain evidence="2 3">R-67175</strain>
    </source>
</reference>
<evidence type="ECO:0000313" key="2">
    <source>
        <dbReference type="EMBL" id="ODR99703.1"/>
    </source>
</evidence>
<dbReference type="Pfam" id="PF23023">
    <property type="entry name" value="Anti-Pycsar_Apyc1"/>
    <property type="match status" value="1"/>
</dbReference>
<dbReference type="GO" id="GO:0042781">
    <property type="term" value="F:3'-tRNA processing endoribonuclease activity"/>
    <property type="evidence" value="ECO:0007669"/>
    <property type="project" value="TreeGrafter"/>
</dbReference>
<dbReference type="CDD" id="cd07740">
    <property type="entry name" value="metallo-hydrolase-like_MBL-fold"/>
    <property type="match status" value="1"/>
</dbReference>
<name>A0A1E3W1S8_9HYPH</name>
<dbReference type="Proteomes" id="UP000094472">
    <property type="component" value="Unassembled WGS sequence"/>
</dbReference>
<dbReference type="SUPFAM" id="SSF56281">
    <property type="entry name" value="Metallo-hydrolase/oxidoreductase"/>
    <property type="match status" value="1"/>
</dbReference>
<dbReference type="InterPro" id="IPR001279">
    <property type="entry name" value="Metallo-B-lactamas"/>
</dbReference>
<keyword evidence="3" id="KW-1185">Reference proteome</keyword>
<dbReference type="Gene3D" id="3.60.15.10">
    <property type="entry name" value="Ribonuclease Z/Hydroxyacylglutathione hydrolase-like"/>
    <property type="match status" value="1"/>
</dbReference>
<dbReference type="RefSeq" id="WP_069441245.1">
    <property type="nucleotide sequence ID" value="NZ_LPWF01000016.1"/>
</dbReference>
<dbReference type="EMBL" id="LPWF01000016">
    <property type="protein sequence ID" value="ODR99703.1"/>
    <property type="molecule type" value="Genomic_DNA"/>
</dbReference>
<gene>
    <name evidence="2" type="ORF">AUC69_08805</name>
</gene>
<proteinExistence type="predicted"/>
<dbReference type="InterPro" id="IPR036866">
    <property type="entry name" value="RibonucZ/Hydroxyglut_hydro"/>
</dbReference>
<dbReference type="STRING" id="1774969.AUC69_08805"/>
<comment type="caution">
    <text evidence="2">The sequence shown here is derived from an EMBL/GenBank/DDBJ whole genome shotgun (WGS) entry which is preliminary data.</text>
</comment>
<feature type="domain" description="Metallo-beta-lactamase" evidence="1">
    <location>
        <begin position="18"/>
        <end position="219"/>
    </location>
</feature>
<evidence type="ECO:0000313" key="3">
    <source>
        <dbReference type="Proteomes" id="UP000094472"/>
    </source>
</evidence>
<dbReference type="PANTHER" id="PTHR46018">
    <property type="entry name" value="ZINC PHOSPHODIESTERASE ELAC PROTEIN 1"/>
    <property type="match status" value="1"/>
</dbReference>
<dbReference type="SMART" id="SM00849">
    <property type="entry name" value="Lactamase_B"/>
    <property type="match status" value="1"/>
</dbReference>
<accession>A0A1E3W1S8</accession>
<sequence>MQLTVIGCGDAFGAGSRLQTSFCVRSGPSTFLIDCGATSLIGMRRLGISPNDIDTVFISHLHGDHFGGLPWLLIDAKYVSNRTRPLVVLGPKGIEARFNTLAEALYPNASTAERGFDLIFVEYEEQTPFTVEDVTVTPFEVKHPSGAPPYALRLEVDGKVISFTGDTGWVEVLCDVARGAELFISECFQYDVTMPIHLDYQTIDANYERLGAKRVLLTHMGDAMLAELGKVDAARYLVAEDGMTLDL</sequence>
<dbReference type="PANTHER" id="PTHR46018:SF7">
    <property type="entry name" value="RIBONUCLEASE Z"/>
    <property type="match status" value="1"/>
</dbReference>
<organism evidence="2 3">
    <name type="scientific">Methyloceanibacter superfactus</name>
    <dbReference type="NCBI Taxonomy" id="1774969"/>
    <lineage>
        <taxon>Bacteria</taxon>
        <taxon>Pseudomonadati</taxon>
        <taxon>Pseudomonadota</taxon>
        <taxon>Alphaproteobacteria</taxon>
        <taxon>Hyphomicrobiales</taxon>
        <taxon>Hyphomicrobiaceae</taxon>
        <taxon>Methyloceanibacter</taxon>
    </lineage>
</organism>
<keyword evidence="2" id="KW-0378">Hydrolase</keyword>